<evidence type="ECO:0000313" key="2">
    <source>
        <dbReference type="EMBL" id="KAJ2867865.1"/>
    </source>
</evidence>
<dbReference type="EMBL" id="JANBUY010000010">
    <property type="protein sequence ID" value="KAJ2867865.1"/>
    <property type="molecule type" value="Genomic_DNA"/>
</dbReference>
<sequence length="227" mass="24925">MGSRRHLPPPFPLFGQQAGAVTPDSTDGLDDHGGPSMTPAQQFTLFPPLPNTGDIERRTDFEPLSNSSAFTTPVQAGRMPSQYYPDMRSTEAEYAGLDTGSSAGYQQSALDTPLGQSKNNLDLDYQPLEYMDSTSSPPLPPELNGDGVYISGYSTPIPGVRAGHALERGVEAIDEDFVLNVIQEGELERLTKMAVEETKVAWKHEIMSSLRKQTDSLVDDDWMYDHE</sequence>
<feature type="region of interest" description="Disordered" evidence="1">
    <location>
        <begin position="1"/>
        <end position="80"/>
    </location>
</feature>
<keyword evidence="3" id="KW-1185">Reference proteome</keyword>
<dbReference type="Proteomes" id="UP001140074">
    <property type="component" value="Unassembled WGS sequence"/>
</dbReference>
<name>A0A9W8ISJ6_9FUNG</name>
<protein>
    <submittedName>
        <fullName evidence="2">Uncharacterized protein</fullName>
    </submittedName>
</protein>
<gene>
    <name evidence="2" type="ORF">GGH94_000533</name>
</gene>
<feature type="compositionally biased region" description="Polar residues" evidence="1">
    <location>
        <begin position="64"/>
        <end position="74"/>
    </location>
</feature>
<evidence type="ECO:0000256" key="1">
    <source>
        <dbReference type="SAM" id="MobiDB-lite"/>
    </source>
</evidence>
<reference evidence="2" key="1">
    <citation type="submission" date="2022-07" db="EMBL/GenBank/DDBJ databases">
        <title>Phylogenomic reconstructions and comparative analyses of Kickxellomycotina fungi.</title>
        <authorList>
            <person name="Reynolds N.K."/>
            <person name="Stajich J.E."/>
            <person name="Barry K."/>
            <person name="Grigoriev I.V."/>
            <person name="Crous P."/>
            <person name="Smith M.E."/>
        </authorList>
    </citation>
    <scope>NUCLEOTIDE SEQUENCE</scope>
    <source>
        <strain evidence="2">RSA 476</strain>
    </source>
</reference>
<comment type="caution">
    <text evidence="2">The sequence shown here is derived from an EMBL/GenBank/DDBJ whole genome shotgun (WGS) entry which is preliminary data.</text>
</comment>
<organism evidence="2 3">
    <name type="scientific">Coemansia aciculifera</name>
    <dbReference type="NCBI Taxonomy" id="417176"/>
    <lineage>
        <taxon>Eukaryota</taxon>
        <taxon>Fungi</taxon>
        <taxon>Fungi incertae sedis</taxon>
        <taxon>Zoopagomycota</taxon>
        <taxon>Kickxellomycotina</taxon>
        <taxon>Kickxellomycetes</taxon>
        <taxon>Kickxellales</taxon>
        <taxon>Kickxellaceae</taxon>
        <taxon>Coemansia</taxon>
    </lineage>
</organism>
<proteinExistence type="predicted"/>
<dbReference type="AlphaFoldDB" id="A0A9W8ISJ6"/>
<accession>A0A9W8ISJ6</accession>
<evidence type="ECO:0000313" key="3">
    <source>
        <dbReference type="Proteomes" id="UP001140074"/>
    </source>
</evidence>